<dbReference type="Proteomes" id="UP000251960">
    <property type="component" value="Chromosome 3"/>
</dbReference>
<sequence>MVSLLSNQSHQLCRFFSKKHTGSDFGNYCRKKLNKKSLRYVTP</sequence>
<protein>
    <submittedName>
        <fullName evidence="1">Uncharacterized protein</fullName>
    </submittedName>
</protein>
<proteinExistence type="predicted"/>
<name>A0A3L6FF38_MAIZE</name>
<accession>A0A3L6FF38</accession>
<gene>
    <name evidence="1" type="ORF">Zm00014a_039025</name>
</gene>
<dbReference type="EMBL" id="NCVQ01000004">
    <property type="protein sequence ID" value="PWZ31533.1"/>
    <property type="molecule type" value="Genomic_DNA"/>
</dbReference>
<dbReference type="AlphaFoldDB" id="A0A3L6FF38"/>
<comment type="caution">
    <text evidence="1">The sequence shown here is derived from an EMBL/GenBank/DDBJ whole genome shotgun (WGS) entry which is preliminary data.</text>
</comment>
<reference evidence="1" key="1">
    <citation type="journal article" date="2018" name="Nat. Genet.">
        <title>Extensive intraspecific gene order and gene structural variations between Mo17 and other maize genomes.</title>
        <authorList>
            <person name="Sun S."/>
            <person name="Zhou Y."/>
            <person name="Chen J."/>
            <person name="Shi J."/>
            <person name="Zhao H."/>
            <person name="Zhao H."/>
            <person name="Song W."/>
            <person name="Zhang M."/>
            <person name="Cui Y."/>
            <person name="Dong X."/>
            <person name="Liu H."/>
            <person name="Ma X."/>
            <person name="Jiao Y."/>
            <person name="Wang B."/>
            <person name="Wei X."/>
            <person name="Stein J.C."/>
            <person name="Glaubitz J.C."/>
            <person name="Lu F."/>
            <person name="Yu G."/>
            <person name="Liang C."/>
            <person name="Fengler K."/>
            <person name="Li B."/>
            <person name="Rafalski A."/>
            <person name="Schnable P.S."/>
            <person name="Ware D.H."/>
            <person name="Buckler E.S."/>
            <person name="Lai J."/>
        </authorList>
    </citation>
    <scope>NUCLEOTIDE SEQUENCE [LARGE SCALE GENOMIC DNA]</scope>
    <source>
        <tissue evidence="1">Seedling</tissue>
    </source>
</reference>
<organism evidence="1">
    <name type="scientific">Zea mays</name>
    <name type="common">Maize</name>
    <dbReference type="NCBI Taxonomy" id="4577"/>
    <lineage>
        <taxon>Eukaryota</taxon>
        <taxon>Viridiplantae</taxon>
        <taxon>Streptophyta</taxon>
        <taxon>Embryophyta</taxon>
        <taxon>Tracheophyta</taxon>
        <taxon>Spermatophyta</taxon>
        <taxon>Magnoliopsida</taxon>
        <taxon>Liliopsida</taxon>
        <taxon>Poales</taxon>
        <taxon>Poaceae</taxon>
        <taxon>PACMAD clade</taxon>
        <taxon>Panicoideae</taxon>
        <taxon>Andropogonodae</taxon>
        <taxon>Andropogoneae</taxon>
        <taxon>Tripsacinae</taxon>
        <taxon>Zea</taxon>
    </lineage>
</organism>
<evidence type="ECO:0000313" key="1">
    <source>
        <dbReference type="EMBL" id="PWZ31533.1"/>
    </source>
</evidence>